<dbReference type="GO" id="GO:0016787">
    <property type="term" value="F:hydrolase activity"/>
    <property type="evidence" value="ECO:0007669"/>
    <property type="project" value="UniProtKB-KW"/>
</dbReference>
<evidence type="ECO:0000313" key="5">
    <source>
        <dbReference type="Proteomes" id="UP000321456"/>
    </source>
</evidence>
<evidence type="ECO:0000259" key="3">
    <source>
        <dbReference type="Pfam" id="PF08450"/>
    </source>
</evidence>
<comment type="caution">
    <text evidence="4">The sequence shown here is derived from an EMBL/GenBank/DDBJ whole genome shotgun (WGS) entry which is preliminary data.</text>
</comment>
<dbReference type="AlphaFoldDB" id="A0A5C8V9L9"/>
<feature type="chain" id="PRO_5023029722" description="SMP-30/Gluconolactonase/LRE-like region domain-containing protein" evidence="2">
    <location>
        <begin position="18"/>
        <end position="315"/>
    </location>
</feature>
<organism evidence="4 5">
    <name type="scientific">Flagellimonas hymeniacidonis</name>
    <dbReference type="NCBI Taxonomy" id="2603628"/>
    <lineage>
        <taxon>Bacteria</taxon>
        <taxon>Pseudomonadati</taxon>
        <taxon>Bacteroidota</taxon>
        <taxon>Flavobacteriia</taxon>
        <taxon>Flavobacteriales</taxon>
        <taxon>Flavobacteriaceae</taxon>
        <taxon>Flagellimonas</taxon>
    </lineage>
</organism>
<dbReference type="RefSeq" id="WP_147741460.1">
    <property type="nucleotide sequence ID" value="NZ_VRUR01000001.1"/>
</dbReference>
<dbReference type="PANTHER" id="PTHR47572:SF4">
    <property type="entry name" value="LACTONASE DRP35"/>
    <property type="match status" value="1"/>
</dbReference>
<proteinExistence type="predicted"/>
<dbReference type="SUPFAM" id="SSF63829">
    <property type="entry name" value="Calcium-dependent phosphotriesterase"/>
    <property type="match status" value="1"/>
</dbReference>
<accession>A0A5C8V9L9</accession>
<feature type="domain" description="SMP-30/Gluconolactonase/LRE-like region" evidence="3">
    <location>
        <begin position="34"/>
        <end position="199"/>
    </location>
</feature>
<name>A0A5C8V9L9_9FLAO</name>
<sequence length="315" mass="35569">MKTIKWVLFLLSFSLLAQVPDSPVKLTFEKDLIPEGIAVDLRSGKLFINSLKHNKIVQSNIDGSNAKDFIQSNEHGYLAGFGMTIKGNILYALGNSLPKENNKSILLLLDITSGDLIKSYPLNDAEFIYLNDIAVGTQGKVFITDSETNNIYTINKSIDNLEVFYSNDEIKHSNGIAISNDDRYLYFASYTSGIRILDIAAKKLVNQPNNHKGIDGMKFHDNSLITIVNSRRDVSENGVYKFHLDKKKTNIVQQQKLMAFRRPSDIPTTFDLVNNSIYFIADSQMDMLNQQTNEIIDVSNLENYQLIIRKLESAD</sequence>
<dbReference type="EMBL" id="VRUR01000001">
    <property type="protein sequence ID" value="TXN37488.1"/>
    <property type="molecule type" value="Genomic_DNA"/>
</dbReference>
<reference evidence="4 5" key="1">
    <citation type="submission" date="2019-08" db="EMBL/GenBank/DDBJ databases">
        <title>Professor.</title>
        <authorList>
            <person name="Park J.S."/>
        </authorList>
    </citation>
    <scope>NUCLEOTIDE SEQUENCE [LARGE SCALE GENOMIC DNA]</scope>
    <source>
        <strain evidence="4 5">176CP5-101</strain>
    </source>
</reference>
<keyword evidence="2" id="KW-0732">Signal</keyword>
<dbReference type="Proteomes" id="UP000321456">
    <property type="component" value="Unassembled WGS sequence"/>
</dbReference>
<dbReference type="PANTHER" id="PTHR47572">
    <property type="entry name" value="LIPOPROTEIN-RELATED"/>
    <property type="match status" value="1"/>
</dbReference>
<evidence type="ECO:0000256" key="1">
    <source>
        <dbReference type="ARBA" id="ARBA00022801"/>
    </source>
</evidence>
<keyword evidence="5" id="KW-1185">Reference proteome</keyword>
<gene>
    <name evidence="4" type="ORF">FVB32_04160</name>
</gene>
<evidence type="ECO:0000256" key="2">
    <source>
        <dbReference type="SAM" id="SignalP"/>
    </source>
</evidence>
<evidence type="ECO:0000313" key="4">
    <source>
        <dbReference type="EMBL" id="TXN37488.1"/>
    </source>
</evidence>
<keyword evidence="1" id="KW-0378">Hydrolase</keyword>
<dbReference type="InterPro" id="IPR051262">
    <property type="entry name" value="SMP-30/CGR1_Lactonase"/>
</dbReference>
<dbReference type="InterPro" id="IPR013658">
    <property type="entry name" value="SGL"/>
</dbReference>
<feature type="signal peptide" evidence="2">
    <location>
        <begin position="1"/>
        <end position="17"/>
    </location>
</feature>
<dbReference type="Pfam" id="PF08450">
    <property type="entry name" value="SGL"/>
    <property type="match status" value="1"/>
</dbReference>
<dbReference type="InterPro" id="IPR011042">
    <property type="entry name" value="6-blade_b-propeller_TolB-like"/>
</dbReference>
<protein>
    <recommendedName>
        <fullName evidence="3">SMP-30/Gluconolactonase/LRE-like region domain-containing protein</fullName>
    </recommendedName>
</protein>
<dbReference type="Gene3D" id="2.120.10.30">
    <property type="entry name" value="TolB, C-terminal domain"/>
    <property type="match status" value="1"/>
</dbReference>